<evidence type="ECO:0000313" key="2">
    <source>
        <dbReference type="Proteomes" id="UP000237271"/>
    </source>
</evidence>
<accession>A0A2P4XB17</accession>
<reference evidence="1 2" key="1">
    <citation type="journal article" date="2017" name="Genome Biol. Evol.">
        <title>Phytophthora megakarya and P. palmivora, closely related causal agents of cacao black pod rot, underwent increases in genome sizes and gene numbers by different mechanisms.</title>
        <authorList>
            <person name="Ali S.S."/>
            <person name="Shao J."/>
            <person name="Lary D.J."/>
            <person name="Kronmiller B."/>
            <person name="Shen D."/>
            <person name="Strem M.D."/>
            <person name="Amoako-Attah I."/>
            <person name="Akrofi A.Y."/>
            <person name="Begoude B.A."/>
            <person name="Ten Hoopen G.M."/>
            <person name="Coulibaly K."/>
            <person name="Kebe B.I."/>
            <person name="Melnick R.L."/>
            <person name="Guiltinan M.J."/>
            <person name="Tyler B.M."/>
            <person name="Meinhardt L.W."/>
            <person name="Bailey B.A."/>
        </authorList>
    </citation>
    <scope>NUCLEOTIDE SEQUENCE [LARGE SCALE GENOMIC DNA]</scope>
    <source>
        <strain evidence="2">sbr112.9</strain>
    </source>
</reference>
<dbReference type="AlphaFoldDB" id="A0A2P4XB17"/>
<keyword evidence="2" id="KW-1185">Reference proteome</keyword>
<comment type="caution">
    <text evidence="1">The sequence shown here is derived from an EMBL/GenBank/DDBJ whole genome shotgun (WGS) entry which is preliminary data.</text>
</comment>
<dbReference type="EMBL" id="NCKW01015507">
    <property type="protein sequence ID" value="POM62735.1"/>
    <property type="molecule type" value="Genomic_DNA"/>
</dbReference>
<gene>
    <name evidence="1" type="ORF">PHPALM_28074</name>
</gene>
<proteinExistence type="predicted"/>
<name>A0A2P4XB17_9STRA</name>
<protein>
    <recommendedName>
        <fullName evidence="3">Ubiquitin-like protease family profile domain-containing protein</fullName>
    </recommendedName>
</protein>
<sequence>MAFKKSISSPFVIPCSSINPGMDIFAPDIIQMQYRKDNCNWFAEPTGEVPPHTQQTFARISIEMAQFPDRAFDRAMTNFNAWWHNLHQGVLKPYRLRHLTSATTRTSSMEIKVIVSMGKRAWQSKSASDDEPTTQQAFTSKRNVAVADTNTLSIRHNGNVVLVGHPRLIAVSSVRKQKLISNNTIKVSRNALCYEGATFAMSSFYYNEAILAYGRWGCKKPELDVKMLEKIQRGNNAHHFALVPVNFGGAHWACLVVEKSKMQFCDSMSLKKKDPPYK</sequence>
<evidence type="ECO:0008006" key="3">
    <source>
        <dbReference type="Google" id="ProtNLM"/>
    </source>
</evidence>
<dbReference type="Proteomes" id="UP000237271">
    <property type="component" value="Unassembled WGS sequence"/>
</dbReference>
<organism evidence="1 2">
    <name type="scientific">Phytophthora palmivora</name>
    <dbReference type="NCBI Taxonomy" id="4796"/>
    <lineage>
        <taxon>Eukaryota</taxon>
        <taxon>Sar</taxon>
        <taxon>Stramenopiles</taxon>
        <taxon>Oomycota</taxon>
        <taxon>Peronosporomycetes</taxon>
        <taxon>Peronosporales</taxon>
        <taxon>Peronosporaceae</taxon>
        <taxon>Phytophthora</taxon>
    </lineage>
</organism>
<dbReference type="OrthoDB" id="10314865at2759"/>
<evidence type="ECO:0000313" key="1">
    <source>
        <dbReference type="EMBL" id="POM62735.1"/>
    </source>
</evidence>